<evidence type="ECO:0000256" key="3">
    <source>
        <dbReference type="ARBA" id="ARBA00022448"/>
    </source>
</evidence>
<feature type="transmembrane region" description="Helical" evidence="9">
    <location>
        <begin position="339"/>
        <end position="366"/>
    </location>
</feature>
<dbReference type="InterPro" id="IPR002549">
    <property type="entry name" value="AI-2E-like"/>
</dbReference>
<gene>
    <name evidence="10" type="ORF">BJY24_002881</name>
</gene>
<keyword evidence="7 9" id="KW-0472">Membrane</keyword>
<keyword evidence="3" id="KW-0813">Transport</keyword>
<feature type="transmembrane region" description="Helical" evidence="9">
    <location>
        <begin position="100"/>
        <end position="121"/>
    </location>
</feature>
<feature type="transmembrane region" description="Helical" evidence="9">
    <location>
        <begin position="70"/>
        <end position="88"/>
    </location>
</feature>
<comment type="similarity">
    <text evidence="2">Belongs to the autoinducer-2 exporter (AI-2E) (TC 2.A.86) family.</text>
</comment>
<dbReference type="GO" id="GO:0005886">
    <property type="term" value="C:plasma membrane"/>
    <property type="evidence" value="ECO:0007669"/>
    <property type="project" value="UniProtKB-SubCell"/>
</dbReference>
<keyword evidence="6 9" id="KW-1133">Transmembrane helix</keyword>
<evidence type="ECO:0000256" key="9">
    <source>
        <dbReference type="SAM" id="Phobius"/>
    </source>
</evidence>
<evidence type="ECO:0000256" key="5">
    <source>
        <dbReference type="ARBA" id="ARBA00022692"/>
    </source>
</evidence>
<accession>A0A7W9UI42</accession>
<feature type="transmembrane region" description="Helical" evidence="9">
    <location>
        <begin position="303"/>
        <end position="319"/>
    </location>
</feature>
<keyword evidence="11" id="KW-1185">Reference proteome</keyword>
<reference evidence="10 11" key="1">
    <citation type="submission" date="2020-08" db="EMBL/GenBank/DDBJ databases">
        <title>Sequencing the genomes of 1000 actinobacteria strains.</title>
        <authorList>
            <person name="Klenk H.-P."/>
        </authorList>
    </citation>
    <scope>NUCLEOTIDE SEQUENCE [LARGE SCALE GENOMIC DNA]</scope>
    <source>
        <strain evidence="10 11">DSM 43582</strain>
    </source>
</reference>
<dbReference type="Proteomes" id="UP000540412">
    <property type="component" value="Unassembled WGS sequence"/>
</dbReference>
<feature type="transmembrane region" description="Helical" evidence="9">
    <location>
        <begin position="233"/>
        <end position="265"/>
    </location>
</feature>
<evidence type="ECO:0000256" key="6">
    <source>
        <dbReference type="ARBA" id="ARBA00022989"/>
    </source>
</evidence>
<feature type="region of interest" description="Disordered" evidence="8">
    <location>
        <begin position="386"/>
        <end position="513"/>
    </location>
</feature>
<evidence type="ECO:0000256" key="8">
    <source>
        <dbReference type="SAM" id="MobiDB-lite"/>
    </source>
</evidence>
<evidence type="ECO:0000256" key="4">
    <source>
        <dbReference type="ARBA" id="ARBA00022475"/>
    </source>
</evidence>
<protein>
    <submittedName>
        <fullName evidence="10">Putative PurR-regulated permease PerM</fullName>
    </submittedName>
</protein>
<dbReference type="PANTHER" id="PTHR21716:SF53">
    <property type="entry name" value="PERMEASE PERM-RELATED"/>
    <property type="match status" value="1"/>
</dbReference>
<evidence type="ECO:0000256" key="2">
    <source>
        <dbReference type="ARBA" id="ARBA00009773"/>
    </source>
</evidence>
<evidence type="ECO:0000256" key="7">
    <source>
        <dbReference type="ARBA" id="ARBA00023136"/>
    </source>
</evidence>
<sequence length="513" mass="51399">MSDAGNSGGATTGAAGEAAGGGAPVAERKRGGPEVVHPLVREAAEWCWRLLIILIAVLAFAYLAQRLTTVVIPTAIALLLAALLSPLVDWMQRMGLPRSVAVLVALIGSLGLLAGIFTFVIEQFVNGLPQLTDEFKTSIHTIQDWLINGPMHLSDDQIRNAGNTIIKTLESNQDSLTSGALTTATAIGEFLTGVFLTLFITIFFLYGGDQIWEFVTRIVPTPQRERVRTAGRLGFGTLIGFVRATVVVAAVDAIGIGAGLAILHVPLALPLASLVFIGAFIPIIGSVLAGSVAVFLALMTKGLVTALIVLGITIAVMQLESHVLQPLLLGRAVRIHPLAVVLAITAGVVLAGIAGGLLAVPFVAVLNTAIRSLLADTPEELYQELNTGEEGEPMFHATPDTPVEGRYTLPDPEGGSASSDPPERAGTTAAGGGGTTGAGGGGTTESGGGGTTGAGGGGTTESGGGGTTGSGGGGTTGSGRGGTKGAGGGGTTDSGRGGTTESGGGGTTDAGDT</sequence>
<comment type="caution">
    <text evidence="10">The sequence shown here is derived from an EMBL/GenBank/DDBJ whole genome shotgun (WGS) entry which is preliminary data.</text>
</comment>
<evidence type="ECO:0000313" key="11">
    <source>
        <dbReference type="Proteomes" id="UP000540412"/>
    </source>
</evidence>
<dbReference type="Pfam" id="PF01594">
    <property type="entry name" value="AI-2E_transport"/>
    <property type="match status" value="1"/>
</dbReference>
<evidence type="ECO:0000256" key="1">
    <source>
        <dbReference type="ARBA" id="ARBA00004651"/>
    </source>
</evidence>
<dbReference type="AlphaFoldDB" id="A0A7W9UI42"/>
<dbReference type="GO" id="GO:0055085">
    <property type="term" value="P:transmembrane transport"/>
    <property type="evidence" value="ECO:0007669"/>
    <property type="project" value="TreeGrafter"/>
</dbReference>
<dbReference type="PANTHER" id="PTHR21716">
    <property type="entry name" value="TRANSMEMBRANE PROTEIN"/>
    <property type="match status" value="1"/>
</dbReference>
<comment type="subcellular location">
    <subcellularLocation>
        <location evidence="1">Cell membrane</location>
        <topology evidence="1">Multi-pass membrane protein</topology>
    </subcellularLocation>
</comment>
<proteinExistence type="inferred from homology"/>
<dbReference type="EMBL" id="JACHIT010000001">
    <property type="protein sequence ID" value="MBB5914014.1"/>
    <property type="molecule type" value="Genomic_DNA"/>
</dbReference>
<feature type="region of interest" description="Disordered" evidence="8">
    <location>
        <begin position="1"/>
        <end position="30"/>
    </location>
</feature>
<feature type="transmembrane region" description="Helical" evidence="9">
    <location>
        <begin position="186"/>
        <end position="207"/>
    </location>
</feature>
<organism evidence="10 11">
    <name type="scientific">Nocardia transvalensis</name>
    <dbReference type="NCBI Taxonomy" id="37333"/>
    <lineage>
        <taxon>Bacteria</taxon>
        <taxon>Bacillati</taxon>
        <taxon>Actinomycetota</taxon>
        <taxon>Actinomycetes</taxon>
        <taxon>Mycobacteriales</taxon>
        <taxon>Nocardiaceae</taxon>
        <taxon>Nocardia</taxon>
    </lineage>
</organism>
<feature type="compositionally biased region" description="Gly residues" evidence="8">
    <location>
        <begin position="1"/>
        <end position="11"/>
    </location>
</feature>
<evidence type="ECO:0000313" key="10">
    <source>
        <dbReference type="EMBL" id="MBB5914014.1"/>
    </source>
</evidence>
<feature type="transmembrane region" description="Helical" evidence="9">
    <location>
        <begin position="46"/>
        <end position="64"/>
    </location>
</feature>
<keyword evidence="5 9" id="KW-0812">Transmembrane</keyword>
<keyword evidence="4" id="KW-1003">Cell membrane</keyword>
<feature type="transmembrane region" description="Helical" evidence="9">
    <location>
        <begin position="271"/>
        <end position="296"/>
    </location>
</feature>
<name>A0A7W9UI42_9NOCA</name>
<feature type="compositionally biased region" description="Gly residues" evidence="8">
    <location>
        <begin position="429"/>
        <end position="513"/>
    </location>
</feature>